<dbReference type="EMBL" id="CALQ01000928">
    <property type="protein sequence ID" value="CCM15775.1"/>
    <property type="molecule type" value="Genomic_DNA"/>
</dbReference>
<proteinExistence type="predicted"/>
<name>A0A1E1IWU9_LEIGU</name>
<gene>
    <name evidence="1" type="primary">LgM4147LRVhigh.23.01080.01250</name>
    <name evidence="1" type="ORF">BN36_2332900</name>
</gene>
<reference evidence="1" key="1">
    <citation type="submission" date="2012-08" db="EMBL/GenBank/DDBJ databases">
        <title>Comparative genomics of metastatic and non-metastatic Leishmania guyanensis provides insights into polygenic factors involved in Leishmania RNA virus infection.</title>
        <authorList>
            <person name="Smith D."/>
            <person name="Hertz-Fowler C."/>
            <person name="Martin R."/>
            <person name="Dickens N."/>
            <person name="Fasel N."/>
            <person name="Falquet L."/>
            <person name="Beverley S."/>
            <person name="Zangger H."/>
            <person name="Calderon-Copete S."/>
            <person name="Mottram J."/>
            <person name="Xenarios I."/>
        </authorList>
    </citation>
    <scope>NUCLEOTIDE SEQUENCE</scope>
    <source>
        <strain evidence="1">MHOM/BR/75/M4147/SSU:IR2SAT-LUC</strain>
    </source>
</reference>
<dbReference type="AlphaFoldDB" id="A0A1E1IWU9"/>
<protein>
    <submittedName>
        <fullName evidence="1">Uncharacterized protein</fullName>
    </submittedName>
</protein>
<organism evidence="1">
    <name type="scientific">Leishmania guyanensis</name>
    <dbReference type="NCBI Taxonomy" id="5670"/>
    <lineage>
        <taxon>Eukaryota</taxon>
        <taxon>Discoba</taxon>
        <taxon>Euglenozoa</taxon>
        <taxon>Kinetoplastea</taxon>
        <taxon>Metakinetoplastina</taxon>
        <taxon>Trypanosomatida</taxon>
        <taxon>Trypanosomatidae</taxon>
        <taxon>Leishmaniinae</taxon>
        <taxon>Leishmania</taxon>
        <taxon>Leishmania guyanensis species complex</taxon>
    </lineage>
</organism>
<evidence type="ECO:0000313" key="1">
    <source>
        <dbReference type="EMBL" id="CCM15775.1"/>
    </source>
</evidence>
<accession>A0A1E1IWU9</accession>
<sequence>MSSSDDETGARTSSLLLCSLSLPPSLLLFSRWLHGLPHTPTLSSCAALLTPPRPSPLPAKRETTIPHWISLFEYCRSVYCVFH</sequence>